<evidence type="ECO:0000256" key="1">
    <source>
        <dbReference type="ARBA" id="ARBA00022723"/>
    </source>
</evidence>
<dbReference type="InterPro" id="IPR001080">
    <property type="entry name" value="3Fe4S_ferredoxin"/>
</dbReference>
<organism evidence="6">
    <name type="scientific">uncultured bacterium</name>
    <name type="common">gcode 4</name>
    <dbReference type="NCBI Taxonomy" id="1234023"/>
    <lineage>
        <taxon>Bacteria</taxon>
        <taxon>environmental samples</taxon>
    </lineage>
</organism>
<name>K2GEV3_9BACT</name>
<accession>K2GEV3</accession>
<evidence type="ECO:0000313" key="6">
    <source>
        <dbReference type="EMBL" id="EKE28809.1"/>
    </source>
</evidence>
<keyword evidence="4" id="KW-0249">Electron transport</keyword>
<keyword evidence="3 4" id="KW-0411">Iron-sulfur</keyword>
<gene>
    <name evidence="6" type="ORF">ACD_3C00010G0003</name>
</gene>
<dbReference type="GO" id="GO:0051536">
    <property type="term" value="F:iron-sulfur cluster binding"/>
    <property type="evidence" value="ECO:0007669"/>
    <property type="project" value="UniProtKB-KW"/>
</dbReference>
<dbReference type="GO" id="GO:0005506">
    <property type="term" value="F:iron ion binding"/>
    <property type="evidence" value="ECO:0007669"/>
    <property type="project" value="UniProtKB-UniRule"/>
</dbReference>
<protein>
    <recommendedName>
        <fullName evidence="4">Ferredoxin</fullName>
    </recommendedName>
</protein>
<dbReference type="GO" id="GO:0009055">
    <property type="term" value="F:electron transfer activity"/>
    <property type="evidence" value="ECO:0007669"/>
    <property type="project" value="UniProtKB-UniRule"/>
</dbReference>
<sequence length="73" mass="8437">MKEEEIKAKKTSKRPQVNERCIGCWACMAICPDAFDLTDEWYAKAVRLDNYEGIWVEDAINACPVDAIKWIEI</sequence>
<comment type="function">
    <text evidence="4">Ferredoxins are iron-sulfur proteins that transfer electrons in a wide variety of metabolic reactions.</text>
</comment>
<feature type="domain" description="4Fe-4S ferredoxin-type" evidence="5">
    <location>
        <begin position="13"/>
        <end position="40"/>
    </location>
</feature>
<dbReference type="PRINTS" id="PR00352">
    <property type="entry name" value="3FE4SFRDOXIN"/>
</dbReference>
<dbReference type="AlphaFoldDB" id="K2GEV3"/>
<dbReference type="EMBL" id="AMFJ01000284">
    <property type="protein sequence ID" value="EKE28809.1"/>
    <property type="molecule type" value="Genomic_DNA"/>
</dbReference>
<keyword evidence="1 4" id="KW-0479">Metal-binding</keyword>
<dbReference type="SUPFAM" id="SSF54862">
    <property type="entry name" value="4Fe-4S ferredoxins"/>
    <property type="match status" value="1"/>
</dbReference>
<keyword evidence="4" id="KW-0813">Transport</keyword>
<evidence type="ECO:0000256" key="3">
    <source>
        <dbReference type="ARBA" id="ARBA00023014"/>
    </source>
</evidence>
<dbReference type="PROSITE" id="PS51379">
    <property type="entry name" value="4FE4S_FER_2"/>
    <property type="match status" value="1"/>
</dbReference>
<evidence type="ECO:0000256" key="2">
    <source>
        <dbReference type="ARBA" id="ARBA00023004"/>
    </source>
</evidence>
<proteinExistence type="predicted"/>
<evidence type="ECO:0000256" key="4">
    <source>
        <dbReference type="RuleBase" id="RU368020"/>
    </source>
</evidence>
<dbReference type="Gene3D" id="3.30.70.20">
    <property type="match status" value="1"/>
</dbReference>
<dbReference type="InterPro" id="IPR017896">
    <property type="entry name" value="4Fe4S_Fe-S-bd"/>
</dbReference>
<dbReference type="PROSITE" id="PS00198">
    <property type="entry name" value="4FE4S_FER_1"/>
    <property type="match status" value="1"/>
</dbReference>
<evidence type="ECO:0000259" key="5">
    <source>
        <dbReference type="PROSITE" id="PS51379"/>
    </source>
</evidence>
<comment type="caution">
    <text evidence="6">The sequence shown here is derived from an EMBL/GenBank/DDBJ whole genome shotgun (WGS) entry which is preliminary data.</text>
</comment>
<reference evidence="6" key="1">
    <citation type="journal article" date="2012" name="Science">
        <title>Fermentation, hydrogen, and sulfur metabolism in multiple uncultivated bacterial phyla.</title>
        <authorList>
            <person name="Wrighton K.C."/>
            <person name="Thomas B.C."/>
            <person name="Sharon I."/>
            <person name="Miller C.S."/>
            <person name="Castelle C.J."/>
            <person name="VerBerkmoes N.C."/>
            <person name="Wilkins M.J."/>
            <person name="Hettich R.L."/>
            <person name="Lipton M.S."/>
            <person name="Williams K.H."/>
            <person name="Long P.E."/>
            <person name="Banfield J.F."/>
        </authorList>
    </citation>
    <scope>NUCLEOTIDE SEQUENCE [LARGE SCALE GENOMIC DNA]</scope>
</reference>
<keyword evidence="2 4" id="KW-0408">Iron</keyword>
<dbReference type="Pfam" id="PF13370">
    <property type="entry name" value="Fer4_13"/>
    <property type="match status" value="1"/>
</dbReference>
<dbReference type="InterPro" id="IPR017900">
    <property type="entry name" value="4Fe4S_Fe_S_CS"/>
</dbReference>